<protein>
    <submittedName>
        <fullName evidence="3">Uncharacterized membrane protein</fullName>
    </submittedName>
</protein>
<evidence type="ECO:0000259" key="2">
    <source>
        <dbReference type="Pfam" id="PF09990"/>
    </source>
</evidence>
<dbReference type="InterPro" id="IPR019251">
    <property type="entry name" value="DUF2231_TM"/>
</dbReference>
<reference evidence="3 4" key="1">
    <citation type="submission" date="2017-02" db="EMBL/GenBank/DDBJ databases">
        <authorList>
            <person name="Peterson S.W."/>
        </authorList>
    </citation>
    <scope>NUCLEOTIDE SEQUENCE [LARGE SCALE GENOMIC DNA]</scope>
    <source>
        <strain evidence="3 4">DSM 21749</strain>
    </source>
</reference>
<dbReference type="AlphaFoldDB" id="A0A1T4RI73"/>
<feature type="transmembrane region" description="Helical" evidence="1">
    <location>
        <begin position="49"/>
        <end position="70"/>
    </location>
</feature>
<proteinExistence type="predicted"/>
<accession>A0A1T4RI73</accession>
<dbReference type="InterPro" id="IPR016923">
    <property type="entry name" value="UCP029509"/>
</dbReference>
<dbReference type="EMBL" id="FUXP01000009">
    <property type="protein sequence ID" value="SKA15629.1"/>
    <property type="molecule type" value="Genomic_DNA"/>
</dbReference>
<evidence type="ECO:0000313" key="4">
    <source>
        <dbReference type="Proteomes" id="UP000190061"/>
    </source>
</evidence>
<organism evidence="3 4">
    <name type="scientific">Lysobacter spongiicola DSM 21749</name>
    <dbReference type="NCBI Taxonomy" id="1122188"/>
    <lineage>
        <taxon>Bacteria</taxon>
        <taxon>Pseudomonadati</taxon>
        <taxon>Pseudomonadota</taxon>
        <taxon>Gammaproteobacteria</taxon>
        <taxon>Lysobacterales</taxon>
        <taxon>Lysobacteraceae</taxon>
        <taxon>Novilysobacter</taxon>
    </lineage>
</organism>
<dbReference type="OrthoDB" id="2873672at2"/>
<dbReference type="PIRSF" id="PIRSF029509">
    <property type="entry name" value="UCP029509"/>
    <property type="match status" value="1"/>
</dbReference>
<feature type="domain" description="DUF2231" evidence="2">
    <location>
        <begin position="14"/>
        <end position="131"/>
    </location>
</feature>
<dbReference type="STRING" id="1122188.SAMN02745674_02179"/>
<evidence type="ECO:0000256" key="1">
    <source>
        <dbReference type="SAM" id="Phobius"/>
    </source>
</evidence>
<dbReference type="Pfam" id="PF09990">
    <property type="entry name" value="DUF2231"/>
    <property type="match status" value="1"/>
</dbReference>
<feature type="transmembrane region" description="Helical" evidence="1">
    <location>
        <begin position="113"/>
        <end position="132"/>
    </location>
</feature>
<feature type="transmembrane region" description="Helical" evidence="1">
    <location>
        <begin position="82"/>
        <end position="101"/>
    </location>
</feature>
<keyword evidence="4" id="KW-1185">Reference proteome</keyword>
<feature type="transmembrane region" description="Helical" evidence="1">
    <location>
        <begin position="12"/>
        <end position="37"/>
    </location>
</feature>
<evidence type="ECO:0000313" key="3">
    <source>
        <dbReference type="EMBL" id="SKA15629.1"/>
    </source>
</evidence>
<dbReference type="RefSeq" id="WP_078758741.1">
    <property type="nucleotide sequence ID" value="NZ_FUXP01000009.1"/>
</dbReference>
<keyword evidence="1" id="KW-1133">Transmembrane helix</keyword>
<name>A0A1T4RI73_9GAMM</name>
<keyword evidence="1" id="KW-0812">Transmembrane</keyword>
<keyword evidence="1" id="KW-0472">Membrane</keyword>
<dbReference type="Proteomes" id="UP000190061">
    <property type="component" value="Unassembled WGS sequence"/>
</dbReference>
<gene>
    <name evidence="3" type="ORF">SAMN02745674_02179</name>
</gene>
<sequence length="141" mass="15255">MAATLHRSRALLLHPFHAVILASTIPLFLGAVLADWAYASTYHVQWTNFASWLLAGGMVFTGITLLLALIGLIRGPRDGHQVLYFLVVLATFIIGFINSLVHAKDAWAAMPSGLWLSVIVTLLACIATWIGFSGRRLGGAK</sequence>